<keyword evidence="4" id="KW-1185">Reference proteome</keyword>
<feature type="domain" description="F-box" evidence="2">
    <location>
        <begin position="110"/>
        <end position="156"/>
    </location>
</feature>
<dbReference type="GO" id="GO:0016301">
    <property type="term" value="F:kinase activity"/>
    <property type="evidence" value="ECO:0007669"/>
    <property type="project" value="UniProtKB-KW"/>
</dbReference>
<proteinExistence type="predicted"/>
<dbReference type="OrthoDB" id="2095648at2759"/>
<feature type="region of interest" description="Disordered" evidence="1">
    <location>
        <begin position="50"/>
        <end position="93"/>
    </location>
</feature>
<dbReference type="AlphaFoldDB" id="A0A9Q1C8T8"/>
<dbReference type="InterPro" id="IPR036047">
    <property type="entry name" value="F-box-like_dom_sf"/>
</dbReference>
<feature type="compositionally biased region" description="Polar residues" evidence="1">
    <location>
        <begin position="74"/>
        <end position="93"/>
    </location>
</feature>
<dbReference type="PROSITE" id="PS50181">
    <property type="entry name" value="FBOX"/>
    <property type="match status" value="1"/>
</dbReference>
<reference evidence="3" key="1">
    <citation type="submission" date="2021-10" db="EMBL/GenBank/DDBJ databases">
        <title>Tropical sea cucumber genome reveals ecological adaptation and Cuvierian tubules defense mechanism.</title>
        <authorList>
            <person name="Chen T."/>
        </authorList>
    </citation>
    <scope>NUCLEOTIDE SEQUENCE</scope>
    <source>
        <strain evidence="3">Nanhai2018</strain>
        <tissue evidence="3">Muscle</tissue>
    </source>
</reference>
<keyword evidence="3" id="KW-0418">Kinase</keyword>
<evidence type="ECO:0000313" key="3">
    <source>
        <dbReference type="EMBL" id="KAJ8040787.1"/>
    </source>
</evidence>
<accession>A0A9Q1C8T8</accession>
<dbReference type="PROSITE" id="PS51450">
    <property type="entry name" value="LRR"/>
    <property type="match status" value="1"/>
</dbReference>
<dbReference type="InterPro" id="IPR001810">
    <property type="entry name" value="F-box_dom"/>
</dbReference>
<evidence type="ECO:0000256" key="1">
    <source>
        <dbReference type="SAM" id="MobiDB-lite"/>
    </source>
</evidence>
<sequence>MKSPKADATSFDNLAYAQRYVVMEKSSTRCVWDVDWKETQEIYRDIGVQELDPDKPEKQTKRILRKSQKRKQEFQTPENQQEQPTKKSLSSTKNGCKCQLFKTYPENVVTDKFETLSDEIMLCILKWLPRRQLAKCARISKRWKQLCQDESLWKRIDLSECKFSSETLGPVLLRTLFAAKLARCTIKGPLFEPKFDAENYCPEFMIEYLDLSMCNADSELVGDIVGRCPYLVKLSLESCEVTEDMLASISLQRSLEELNLCMAQNISGKMLIMAMEMSERLKSLNLAWLNLSRNVISSLVKVLPQTLERLNLSGCRESLQDADVENLSARCPNLVELDLSDGCALTGNIFVYLESIRNLQHLALSRCYRIPNPLLLMDHLKQLRSLKAVELFGLITEHDLNTLCKGLAPVRINTHPFSSISRPTMSVSKRSYVWEVNCRV</sequence>
<dbReference type="SUPFAM" id="SSF81383">
    <property type="entry name" value="F-box domain"/>
    <property type="match status" value="1"/>
</dbReference>
<name>A0A9Q1C8T8_HOLLE</name>
<dbReference type="GO" id="GO:0031146">
    <property type="term" value="P:SCF-dependent proteasomal ubiquitin-dependent protein catabolic process"/>
    <property type="evidence" value="ECO:0007669"/>
    <property type="project" value="TreeGrafter"/>
</dbReference>
<dbReference type="Gene3D" id="3.80.10.10">
    <property type="entry name" value="Ribonuclease Inhibitor"/>
    <property type="match status" value="1"/>
</dbReference>
<dbReference type="GO" id="GO:0019005">
    <property type="term" value="C:SCF ubiquitin ligase complex"/>
    <property type="evidence" value="ECO:0007669"/>
    <property type="project" value="TreeGrafter"/>
</dbReference>
<dbReference type="SUPFAM" id="SSF52047">
    <property type="entry name" value="RNI-like"/>
    <property type="match status" value="1"/>
</dbReference>
<dbReference type="Proteomes" id="UP001152320">
    <property type="component" value="Chromosome 6"/>
</dbReference>
<keyword evidence="3" id="KW-0808">Transferase</keyword>
<dbReference type="InterPro" id="IPR032675">
    <property type="entry name" value="LRR_dom_sf"/>
</dbReference>
<dbReference type="Pfam" id="PF12937">
    <property type="entry name" value="F-box-like"/>
    <property type="match status" value="1"/>
</dbReference>
<dbReference type="InterPro" id="IPR001611">
    <property type="entry name" value="Leu-rich_rpt"/>
</dbReference>
<organism evidence="3 4">
    <name type="scientific">Holothuria leucospilota</name>
    <name type="common">Black long sea cucumber</name>
    <name type="synonym">Mertensiothuria leucospilota</name>
    <dbReference type="NCBI Taxonomy" id="206669"/>
    <lineage>
        <taxon>Eukaryota</taxon>
        <taxon>Metazoa</taxon>
        <taxon>Echinodermata</taxon>
        <taxon>Eleutherozoa</taxon>
        <taxon>Echinozoa</taxon>
        <taxon>Holothuroidea</taxon>
        <taxon>Aspidochirotacea</taxon>
        <taxon>Aspidochirotida</taxon>
        <taxon>Holothuriidae</taxon>
        <taxon>Holothuria</taxon>
    </lineage>
</organism>
<gene>
    <name evidence="3" type="ORF">HOLleu_15186</name>
</gene>
<comment type="caution">
    <text evidence="3">The sequence shown here is derived from an EMBL/GenBank/DDBJ whole genome shotgun (WGS) entry which is preliminary data.</text>
</comment>
<protein>
    <submittedName>
        <fullName evidence="3">S-phase kinase-associated protein 2</fullName>
    </submittedName>
</protein>
<evidence type="ECO:0000313" key="4">
    <source>
        <dbReference type="Proteomes" id="UP001152320"/>
    </source>
</evidence>
<dbReference type="EMBL" id="JAIZAY010000006">
    <property type="protein sequence ID" value="KAJ8040787.1"/>
    <property type="molecule type" value="Genomic_DNA"/>
</dbReference>
<evidence type="ECO:0000259" key="2">
    <source>
        <dbReference type="PROSITE" id="PS50181"/>
    </source>
</evidence>
<dbReference type="PANTHER" id="PTHR13318">
    <property type="entry name" value="PARTNER OF PAIRED, ISOFORM B-RELATED"/>
    <property type="match status" value="1"/>
</dbReference>
<dbReference type="SMART" id="SM00256">
    <property type="entry name" value="FBOX"/>
    <property type="match status" value="1"/>
</dbReference>